<sequence length="303" mass="34134">MNEKNLNSVDLNLLRVFLAIWESGSLTVAGEHLGLTQPAMSHALARLRRLLDDPLFVRTPAGMEPTATAERLFEPIDTALALIRTTLHAQEHFDPGTAERTFRLAMSDMSEFFFLPPLLARLEREAPGVKLEVVQVPVDKLADALRSREIDLAIGYLPGLERDCSTQHLFSDSHVCLVRARHPQAGRKLTLAALLTMKHVFVPSNATGHRMVEQWLTESGVHRHIVLRLPHFTVAPEIVRGTDLAVLLPRSIAERFNRGRAYRLLEIPVALPSIDVNVYWHARFDADQAVRWLRDMLLGMFGK</sequence>
<dbReference type="InterPro" id="IPR036388">
    <property type="entry name" value="WH-like_DNA-bd_sf"/>
</dbReference>
<organism evidence="6 7">
    <name type="scientific">Pandoraea thiooxydans</name>
    <dbReference type="NCBI Taxonomy" id="445709"/>
    <lineage>
        <taxon>Bacteria</taxon>
        <taxon>Pseudomonadati</taxon>
        <taxon>Pseudomonadota</taxon>
        <taxon>Betaproteobacteria</taxon>
        <taxon>Burkholderiales</taxon>
        <taxon>Burkholderiaceae</taxon>
        <taxon>Pandoraea</taxon>
    </lineage>
</organism>
<dbReference type="PRINTS" id="PR00039">
    <property type="entry name" value="HTHLYSR"/>
</dbReference>
<keyword evidence="4" id="KW-0804">Transcription</keyword>
<dbReference type="SUPFAM" id="SSF53850">
    <property type="entry name" value="Periplasmic binding protein-like II"/>
    <property type="match status" value="1"/>
</dbReference>
<dbReference type="InterPro" id="IPR036390">
    <property type="entry name" value="WH_DNA-bd_sf"/>
</dbReference>
<dbReference type="CDD" id="cd08459">
    <property type="entry name" value="PBP2_DntR_NahR_LinR_like"/>
    <property type="match status" value="1"/>
</dbReference>
<dbReference type="RefSeq" id="WP_047216397.1">
    <property type="nucleotide sequence ID" value="NZ_CP011568.3"/>
</dbReference>
<dbReference type="PANTHER" id="PTHR30118:SF15">
    <property type="entry name" value="TRANSCRIPTIONAL REGULATORY PROTEIN"/>
    <property type="match status" value="1"/>
</dbReference>
<dbReference type="PANTHER" id="PTHR30118">
    <property type="entry name" value="HTH-TYPE TRANSCRIPTIONAL REGULATOR LEUO-RELATED"/>
    <property type="match status" value="1"/>
</dbReference>
<dbReference type="PATRIC" id="fig|445709.3.peg.1408"/>
<dbReference type="GO" id="GO:0003700">
    <property type="term" value="F:DNA-binding transcription factor activity"/>
    <property type="evidence" value="ECO:0007669"/>
    <property type="project" value="InterPro"/>
</dbReference>
<dbReference type="InterPro" id="IPR000847">
    <property type="entry name" value="LysR_HTH_N"/>
</dbReference>
<gene>
    <name evidence="6" type="ORF">ABW99_06570</name>
</gene>
<accession>A0A0G3EWP3</accession>
<proteinExistence type="inferred from homology"/>
<evidence type="ECO:0000256" key="3">
    <source>
        <dbReference type="ARBA" id="ARBA00023125"/>
    </source>
</evidence>
<comment type="similarity">
    <text evidence="1">Belongs to the LysR transcriptional regulatory family.</text>
</comment>
<evidence type="ECO:0000313" key="7">
    <source>
        <dbReference type="Proteomes" id="UP000036700"/>
    </source>
</evidence>
<protein>
    <submittedName>
        <fullName evidence="6">LysR family transcriptional regulator</fullName>
    </submittedName>
</protein>
<evidence type="ECO:0000256" key="4">
    <source>
        <dbReference type="ARBA" id="ARBA00023163"/>
    </source>
</evidence>
<dbReference type="STRING" id="445709.ABW99_06570"/>
<dbReference type="SUPFAM" id="SSF46785">
    <property type="entry name" value="Winged helix' DNA-binding domain"/>
    <property type="match status" value="1"/>
</dbReference>
<keyword evidence="3" id="KW-0238">DNA-binding</keyword>
<evidence type="ECO:0000256" key="2">
    <source>
        <dbReference type="ARBA" id="ARBA00023015"/>
    </source>
</evidence>
<evidence type="ECO:0000313" key="6">
    <source>
        <dbReference type="EMBL" id="AKJ70414.1"/>
    </source>
</evidence>
<keyword evidence="2" id="KW-0805">Transcription regulation</keyword>
<dbReference type="Gene3D" id="1.10.10.10">
    <property type="entry name" value="Winged helix-like DNA-binding domain superfamily/Winged helix DNA-binding domain"/>
    <property type="match status" value="1"/>
</dbReference>
<dbReference type="AlphaFoldDB" id="A0A0G3EWP3"/>
<dbReference type="OrthoDB" id="5495633at2"/>
<dbReference type="EMBL" id="CP011568">
    <property type="protein sequence ID" value="AKJ70414.1"/>
    <property type="molecule type" value="Genomic_DNA"/>
</dbReference>
<dbReference type="InterPro" id="IPR050389">
    <property type="entry name" value="LysR-type_TF"/>
</dbReference>
<dbReference type="GO" id="GO:0003677">
    <property type="term" value="F:DNA binding"/>
    <property type="evidence" value="ECO:0007669"/>
    <property type="project" value="UniProtKB-KW"/>
</dbReference>
<evidence type="ECO:0000256" key="1">
    <source>
        <dbReference type="ARBA" id="ARBA00009437"/>
    </source>
</evidence>
<keyword evidence="7" id="KW-1185">Reference proteome</keyword>
<name>A0A0G3EWP3_9BURK</name>
<dbReference type="Proteomes" id="UP000036700">
    <property type="component" value="Chromosome"/>
</dbReference>
<dbReference type="Gene3D" id="3.40.190.10">
    <property type="entry name" value="Periplasmic binding protein-like II"/>
    <property type="match status" value="2"/>
</dbReference>
<feature type="domain" description="HTH lysR-type" evidence="5">
    <location>
        <begin position="9"/>
        <end position="66"/>
    </location>
</feature>
<reference evidence="7" key="1">
    <citation type="submission" date="2015-06" db="EMBL/GenBank/DDBJ databases">
        <authorList>
            <person name="Lim Y.L."/>
            <person name="Ee R."/>
            <person name="Yong D."/>
            <person name="How K.Y."/>
            <person name="Yin W.F."/>
            <person name="Chan K.G."/>
        </authorList>
    </citation>
    <scope>NUCLEOTIDE SEQUENCE [LARGE SCALE GENOMIC DNA]</scope>
    <source>
        <strain evidence="7">DSM 25325</strain>
    </source>
</reference>
<dbReference type="InterPro" id="IPR005119">
    <property type="entry name" value="LysR_subst-bd"/>
</dbReference>
<evidence type="ECO:0000259" key="5">
    <source>
        <dbReference type="PROSITE" id="PS50931"/>
    </source>
</evidence>
<dbReference type="PROSITE" id="PS50931">
    <property type="entry name" value="HTH_LYSR"/>
    <property type="match status" value="1"/>
</dbReference>
<dbReference type="Pfam" id="PF00126">
    <property type="entry name" value="HTH_1"/>
    <property type="match status" value="1"/>
</dbReference>
<dbReference type="KEGG" id="ptx:ABW99_06570"/>
<dbReference type="Pfam" id="PF03466">
    <property type="entry name" value="LysR_substrate"/>
    <property type="match status" value="1"/>
</dbReference>